<dbReference type="InterPro" id="IPR028082">
    <property type="entry name" value="Peripla_BP_I"/>
</dbReference>
<accession>A0ABS4IZI8</accession>
<gene>
    <name evidence="5" type="ORF">J2Z66_004585</name>
</gene>
<evidence type="ECO:0000256" key="1">
    <source>
        <dbReference type="ARBA" id="ARBA00023015"/>
    </source>
</evidence>
<dbReference type="RefSeq" id="WP_312894706.1">
    <property type="nucleotide sequence ID" value="NZ_JAGGLB010000016.1"/>
</dbReference>
<keyword evidence="6" id="KW-1185">Reference proteome</keyword>
<dbReference type="Proteomes" id="UP001519287">
    <property type="component" value="Unassembled WGS sequence"/>
</dbReference>
<dbReference type="Pfam" id="PF13377">
    <property type="entry name" value="Peripla_BP_3"/>
    <property type="match status" value="1"/>
</dbReference>
<dbReference type="SUPFAM" id="SSF47413">
    <property type="entry name" value="lambda repressor-like DNA-binding domains"/>
    <property type="match status" value="1"/>
</dbReference>
<dbReference type="CDD" id="cd01392">
    <property type="entry name" value="HTH_LacI"/>
    <property type="match status" value="1"/>
</dbReference>
<proteinExistence type="predicted"/>
<evidence type="ECO:0000256" key="2">
    <source>
        <dbReference type="ARBA" id="ARBA00023125"/>
    </source>
</evidence>
<dbReference type="Pfam" id="PF00356">
    <property type="entry name" value="LacI"/>
    <property type="match status" value="1"/>
</dbReference>
<protein>
    <submittedName>
        <fullName evidence="5">LacI family transcriptional regulator</fullName>
    </submittedName>
</protein>
<keyword evidence="3" id="KW-0804">Transcription</keyword>
<feature type="domain" description="HTH lacI-type" evidence="4">
    <location>
        <begin position="2"/>
        <end position="56"/>
    </location>
</feature>
<dbReference type="InterPro" id="IPR000843">
    <property type="entry name" value="HTH_LacI"/>
</dbReference>
<evidence type="ECO:0000259" key="4">
    <source>
        <dbReference type="PROSITE" id="PS50932"/>
    </source>
</evidence>
<comment type="caution">
    <text evidence="5">The sequence shown here is derived from an EMBL/GenBank/DDBJ whole genome shotgun (WGS) entry which is preliminary data.</text>
</comment>
<dbReference type="PANTHER" id="PTHR30146">
    <property type="entry name" value="LACI-RELATED TRANSCRIPTIONAL REPRESSOR"/>
    <property type="match status" value="1"/>
</dbReference>
<evidence type="ECO:0000256" key="3">
    <source>
        <dbReference type="ARBA" id="ARBA00023163"/>
    </source>
</evidence>
<dbReference type="PROSITE" id="PS50932">
    <property type="entry name" value="HTH_LACI_2"/>
    <property type="match status" value="1"/>
</dbReference>
<dbReference type="Gene3D" id="3.40.50.2300">
    <property type="match status" value="2"/>
</dbReference>
<dbReference type="SUPFAM" id="SSF53822">
    <property type="entry name" value="Periplasmic binding protein-like I"/>
    <property type="match status" value="1"/>
</dbReference>
<evidence type="ECO:0000313" key="6">
    <source>
        <dbReference type="Proteomes" id="UP001519287"/>
    </source>
</evidence>
<sequence length="353" mass="39241">MVTRKEVAKLAGVSEATVSRVFNGVGPMKEGTKSKVLAAAKELNYHPNAIAQNFARRRSGNLGVVLPYTPKVHLFSTYYFSETLSGIGEEARKQEYDILLMLLSPDEPVDYARLYRSQKVDACVILGSMDTPEHRQSLMQLRDLKLPFCLVNQHFAGMDFNEIDADHVEGSYTAVRHLQERGFQNIAFLNGSSFYSNSLDRLEGYEKAIREQSVDGGMNGINKMNSREQVRIEGNYSRTSGYQAAAELWERRLSVDAIFAANDRMAIGLMQGLRERGWHAGRDYAIVGCDDSDAARLSSPSLSSIYVPFFDMGKRAAKVALEQFAAGDSGQVIQEKLPTKLVVRETSGEVSEV</sequence>
<keyword evidence="2" id="KW-0238">DNA-binding</keyword>
<dbReference type="PANTHER" id="PTHR30146:SF109">
    <property type="entry name" value="HTH-TYPE TRANSCRIPTIONAL REGULATOR GALS"/>
    <property type="match status" value="1"/>
</dbReference>
<dbReference type="InterPro" id="IPR010982">
    <property type="entry name" value="Lambda_DNA-bd_dom_sf"/>
</dbReference>
<name>A0ABS4IZI8_9BACL</name>
<dbReference type="EMBL" id="JAGGLB010000016">
    <property type="protein sequence ID" value="MBP1992968.1"/>
    <property type="molecule type" value="Genomic_DNA"/>
</dbReference>
<dbReference type="Gene3D" id="1.10.260.40">
    <property type="entry name" value="lambda repressor-like DNA-binding domains"/>
    <property type="match status" value="1"/>
</dbReference>
<dbReference type="CDD" id="cd06267">
    <property type="entry name" value="PBP1_LacI_sugar_binding-like"/>
    <property type="match status" value="1"/>
</dbReference>
<keyword evidence="1" id="KW-0805">Transcription regulation</keyword>
<reference evidence="5 6" key="1">
    <citation type="submission" date="2021-03" db="EMBL/GenBank/DDBJ databases">
        <title>Genomic Encyclopedia of Type Strains, Phase IV (KMG-IV): sequencing the most valuable type-strain genomes for metagenomic binning, comparative biology and taxonomic classification.</title>
        <authorList>
            <person name="Goeker M."/>
        </authorList>
    </citation>
    <scope>NUCLEOTIDE SEQUENCE [LARGE SCALE GENOMIC DNA]</scope>
    <source>
        <strain evidence="5 6">DSM 26048</strain>
    </source>
</reference>
<evidence type="ECO:0000313" key="5">
    <source>
        <dbReference type="EMBL" id="MBP1992968.1"/>
    </source>
</evidence>
<dbReference type="InterPro" id="IPR046335">
    <property type="entry name" value="LacI/GalR-like_sensor"/>
</dbReference>
<organism evidence="5 6">
    <name type="scientific">Paenibacillus eucommiae</name>
    <dbReference type="NCBI Taxonomy" id="1355755"/>
    <lineage>
        <taxon>Bacteria</taxon>
        <taxon>Bacillati</taxon>
        <taxon>Bacillota</taxon>
        <taxon>Bacilli</taxon>
        <taxon>Bacillales</taxon>
        <taxon>Paenibacillaceae</taxon>
        <taxon>Paenibacillus</taxon>
    </lineage>
</organism>
<dbReference type="SMART" id="SM00354">
    <property type="entry name" value="HTH_LACI"/>
    <property type="match status" value="1"/>
</dbReference>